<reference evidence="2 3" key="1">
    <citation type="submission" date="2013-09" db="EMBL/GenBank/DDBJ databases">
        <title>Corchorus capsularis genome sequencing.</title>
        <authorList>
            <person name="Alam M."/>
            <person name="Haque M.S."/>
            <person name="Islam M.S."/>
            <person name="Emdad E.M."/>
            <person name="Islam M.M."/>
            <person name="Ahmed B."/>
            <person name="Halim A."/>
            <person name="Hossen Q.M.M."/>
            <person name="Hossain M.Z."/>
            <person name="Ahmed R."/>
            <person name="Khan M.M."/>
            <person name="Islam R."/>
            <person name="Rashid M.M."/>
            <person name="Khan S.A."/>
            <person name="Rahman M.S."/>
            <person name="Alam M."/>
        </authorList>
    </citation>
    <scope>NUCLEOTIDE SEQUENCE [LARGE SCALE GENOMIC DNA]</scope>
    <source>
        <strain evidence="3">cv. CVL-1</strain>
        <tissue evidence="2">Whole seedling</tissue>
    </source>
</reference>
<dbReference type="InterPro" id="IPR050796">
    <property type="entry name" value="SCF_F-box_component"/>
</dbReference>
<dbReference type="Gramene" id="OMO80790">
    <property type="protein sequence ID" value="OMO80790"/>
    <property type="gene ID" value="CCACVL1_12753"/>
</dbReference>
<dbReference type="Proteomes" id="UP000188268">
    <property type="component" value="Unassembled WGS sequence"/>
</dbReference>
<dbReference type="OrthoDB" id="591557at2759"/>
<dbReference type="SMART" id="SM00256">
    <property type="entry name" value="FBOX"/>
    <property type="match status" value="1"/>
</dbReference>
<name>A0A1R3IE06_COCAP</name>
<sequence>MEQPPPQQPEIEEARRLSWGDLPEEIIMEILVRVSGRFRAQLKCVNKSLLSLIDKPRFAREILDKINKSVDKDKYRGLVLSEQNNGGYLVRSVALSGGDVSLGEFDFPPEDNKLCSKTLHLFNTCHGLVCVAHQGSLYVWNPTTRECRQVTECVANQDLFGIGFDPVSDDYKIMVAPSRRYFRCQSYQVPKVFSLKNNSWRLVQGFPDRSFPYEISYGTHATTINEIAHWDATEKIICWANRTIQRKKRIVYFDFTNEEMGTLPLPYDDDDDGMITSLAAFSGCLSMIHYNGTVADDLWIMEEYGVKESWMKLLTIDNLFVEDLALIPLCWMGDEIVLGVEGEPFLIIYNPMERTHRRLELCGVNPRSTIIPLLDTLISPNATA</sequence>
<feature type="domain" description="F-box" evidence="1">
    <location>
        <begin position="22"/>
        <end position="62"/>
    </location>
</feature>
<dbReference type="Pfam" id="PF00646">
    <property type="entry name" value="F-box"/>
    <property type="match status" value="1"/>
</dbReference>
<dbReference type="AlphaFoldDB" id="A0A1R3IE06"/>
<dbReference type="NCBIfam" id="TIGR01640">
    <property type="entry name" value="F_box_assoc_1"/>
    <property type="match status" value="1"/>
</dbReference>
<organism evidence="2 3">
    <name type="scientific">Corchorus capsularis</name>
    <name type="common">Jute</name>
    <dbReference type="NCBI Taxonomy" id="210143"/>
    <lineage>
        <taxon>Eukaryota</taxon>
        <taxon>Viridiplantae</taxon>
        <taxon>Streptophyta</taxon>
        <taxon>Embryophyta</taxon>
        <taxon>Tracheophyta</taxon>
        <taxon>Spermatophyta</taxon>
        <taxon>Magnoliopsida</taxon>
        <taxon>eudicotyledons</taxon>
        <taxon>Gunneridae</taxon>
        <taxon>Pentapetalae</taxon>
        <taxon>rosids</taxon>
        <taxon>malvids</taxon>
        <taxon>Malvales</taxon>
        <taxon>Malvaceae</taxon>
        <taxon>Grewioideae</taxon>
        <taxon>Apeibeae</taxon>
        <taxon>Corchorus</taxon>
    </lineage>
</organism>
<dbReference type="InterPro" id="IPR006527">
    <property type="entry name" value="F-box-assoc_dom_typ1"/>
</dbReference>
<dbReference type="PANTHER" id="PTHR31672">
    <property type="entry name" value="BNACNNG10540D PROTEIN"/>
    <property type="match status" value="1"/>
</dbReference>
<dbReference type="SUPFAM" id="SSF81383">
    <property type="entry name" value="F-box domain"/>
    <property type="match status" value="1"/>
</dbReference>
<dbReference type="STRING" id="210143.A0A1R3IE06"/>
<dbReference type="Pfam" id="PF07734">
    <property type="entry name" value="FBA_1"/>
    <property type="match status" value="1"/>
</dbReference>
<accession>A0A1R3IE06</accession>
<comment type="caution">
    <text evidence="2">The sequence shown here is derived from an EMBL/GenBank/DDBJ whole genome shotgun (WGS) entry which is preliminary data.</text>
</comment>
<proteinExistence type="predicted"/>
<dbReference type="OMA" id="PMERTHR"/>
<dbReference type="SUPFAM" id="SSF75011">
    <property type="entry name" value="3-carboxy-cis,cis-mucoante lactonizing enzyme"/>
    <property type="match status" value="1"/>
</dbReference>
<evidence type="ECO:0000259" key="1">
    <source>
        <dbReference type="SMART" id="SM00256"/>
    </source>
</evidence>
<keyword evidence="3" id="KW-1185">Reference proteome</keyword>
<dbReference type="EMBL" id="AWWV01010252">
    <property type="protein sequence ID" value="OMO80790.1"/>
    <property type="molecule type" value="Genomic_DNA"/>
</dbReference>
<evidence type="ECO:0000313" key="2">
    <source>
        <dbReference type="EMBL" id="OMO80790.1"/>
    </source>
</evidence>
<dbReference type="InterPro" id="IPR001810">
    <property type="entry name" value="F-box_dom"/>
</dbReference>
<dbReference type="PANTHER" id="PTHR31672:SF13">
    <property type="entry name" value="F-BOX PROTEIN CPR30-LIKE"/>
    <property type="match status" value="1"/>
</dbReference>
<protein>
    <recommendedName>
        <fullName evidence="1">F-box domain-containing protein</fullName>
    </recommendedName>
</protein>
<dbReference type="InterPro" id="IPR036047">
    <property type="entry name" value="F-box-like_dom_sf"/>
</dbReference>
<gene>
    <name evidence="2" type="ORF">CCACVL1_12753</name>
</gene>
<dbReference type="InterPro" id="IPR017451">
    <property type="entry name" value="F-box-assoc_interact_dom"/>
</dbReference>
<evidence type="ECO:0000313" key="3">
    <source>
        <dbReference type="Proteomes" id="UP000188268"/>
    </source>
</evidence>